<evidence type="ECO:0000313" key="11">
    <source>
        <dbReference type="Proteomes" id="UP000231292"/>
    </source>
</evidence>
<feature type="transmembrane region" description="Helical" evidence="8">
    <location>
        <begin position="397"/>
        <end position="425"/>
    </location>
</feature>
<keyword evidence="4 8" id="KW-1133">Transmembrane helix</keyword>
<feature type="transmembrane region" description="Helical" evidence="8">
    <location>
        <begin position="254"/>
        <end position="275"/>
    </location>
</feature>
<dbReference type="AlphaFoldDB" id="A0A2G9YLU9"/>
<dbReference type="GO" id="GO:0016491">
    <property type="term" value="F:oxidoreductase activity"/>
    <property type="evidence" value="ECO:0007669"/>
    <property type="project" value="UniProtKB-KW"/>
</dbReference>
<dbReference type="EMBL" id="PCRK01000058">
    <property type="protein sequence ID" value="PIP19481.1"/>
    <property type="molecule type" value="Genomic_DNA"/>
</dbReference>
<organism evidence="10 11">
    <name type="scientific">Candidatus Sherwoodlollariibacterium unditelluris</name>
    <dbReference type="NCBI Taxonomy" id="1974757"/>
    <lineage>
        <taxon>Bacteria</taxon>
        <taxon>Pseudomonadati</taxon>
        <taxon>Candidatus Omnitrophota</taxon>
        <taxon>Candidatus Sherwoodlollariibacterium</taxon>
    </lineage>
</organism>
<feature type="transmembrane region" description="Helical" evidence="8">
    <location>
        <begin position="62"/>
        <end position="88"/>
    </location>
</feature>
<comment type="caution">
    <text evidence="10">The sequence shown here is derived from an EMBL/GenBank/DDBJ whole genome shotgun (WGS) entry which is preliminary data.</text>
</comment>
<reference evidence="10 11" key="1">
    <citation type="submission" date="2017-09" db="EMBL/GenBank/DDBJ databases">
        <title>Depth-based differentiation of microbial function through sediment-hosted aquifers and enrichment of novel symbionts in the deep terrestrial subsurface.</title>
        <authorList>
            <person name="Probst A.J."/>
            <person name="Ladd B."/>
            <person name="Jarett J.K."/>
            <person name="Geller-Mcgrath D.E."/>
            <person name="Sieber C.M."/>
            <person name="Emerson J.B."/>
            <person name="Anantharaman K."/>
            <person name="Thomas B.C."/>
            <person name="Malmstrom R."/>
            <person name="Stieglmeier M."/>
            <person name="Klingl A."/>
            <person name="Woyke T."/>
            <person name="Ryan C.M."/>
            <person name="Banfield J.F."/>
        </authorList>
    </citation>
    <scope>NUCLEOTIDE SEQUENCE [LARGE SCALE GENOMIC DNA]</scope>
    <source>
        <strain evidence="10">CG23_combo_of_CG06-09_8_20_14_all_41_10</strain>
    </source>
</reference>
<evidence type="ECO:0000256" key="8">
    <source>
        <dbReference type="SAM" id="Phobius"/>
    </source>
</evidence>
<feature type="transmembrane region" description="Helical" evidence="8">
    <location>
        <begin position="296"/>
        <end position="315"/>
    </location>
</feature>
<gene>
    <name evidence="10" type="ORF">COX41_02625</name>
</gene>
<evidence type="ECO:0000256" key="3">
    <source>
        <dbReference type="ARBA" id="ARBA00022692"/>
    </source>
</evidence>
<feature type="transmembrane region" description="Helical" evidence="8">
    <location>
        <begin position="222"/>
        <end position="242"/>
    </location>
</feature>
<feature type="transmembrane region" description="Helical" evidence="8">
    <location>
        <begin position="487"/>
        <end position="507"/>
    </location>
</feature>
<dbReference type="PANTHER" id="PTHR42682:SF3">
    <property type="entry name" value="FORMATE HYDROGENLYASE SUBUNIT 3-RELATED"/>
    <property type="match status" value="1"/>
</dbReference>
<evidence type="ECO:0000256" key="4">
    <source>
        <dbReference type="ARBA" id="ARBA00022989"/>
    </source>
</evidence>
<keyword evidence="6 8" id="KW-0472">Membrane</keyword>
<evidence type="ECO:0000256" key="7">
    <source>
        <dbReference type="RuleBase" id="RU000320"/>
    </source>
</evidence>
<keyword evidence="3 7" id="KW-0812">Transmembrane</keyword>
<protein>
    <recommendedName>
        <fullName evidence="9">NADH:quinone oxidoreductase/Mrp antiporter transmembrane domain-containing protein</fullName>
    </recommendedName>
</protein>
<evidence type="ECO:0000256" key="2">
    <source>
        <dbReference type="ARBA" id="ARBA00022475"/>
    </source>
</evidence>
<feature type="transmembrane region" description="Helical" evidence="8">
    <location>
        <begin position="445"/>
        <end position="466"/>
    </location>
</feature>
<accession>A0A2G9YLU9</accession>
<sequence length="577" mass="64141">MTTIILSFLILLPFISGIGLLFLGQHYELRKNLSRLVLSLSLFFSLFLGSHFSWSWQLLPKVSFALGLGHLARLVLIFANLFSFLICLYSKDYIKGKRGWFSWFLWLIAFANLEILAANFLTFNLAWGGSIVVFYALLRIDSRFSAKKTLTILGFSYICFIIGSCIYSSLNGSSSISSAARIVLDRPICWAAFLLMLIGALAELGCGPMHTWIPTASETAPVTVMAAVPASLGRLVGMYILSRLCLDFFVLNDFIIALLLIIGSFTIVFGVMLALAQHDLRKLLAYDAVSQTGYMVLGLGTASALGIIGAIFHMFNNAIYQSGLFLAGGAAEKQKKTFELDKLGGLARYMPLTFFAGLIFSLSISGIPPFNGFASKWMIYQGTLEGISSAPNLALRLVYLFALICAMFGSALTLASFMKFMHAIFLGQDNSQGKEKVTEPSRNMLIPLLILSGFCILLGVFSNIFIKKFIAPSFSFVFDYSGSWNSLLAASFIIISLVLGFIIWSSMRNKKVREDDFFVGGESNYGRPSFPATEFYKSIPEMPGLRKIYSFLKDERFDLYNILTGIFVLRWFRKPKK</sequence>
<feature type="transmembrane region" description="Helical" evidence="8">
    <location>
        <begin position="100"/>
        <end position="117"/>
    </location>
</feature>
<comment type="subcellular location">
    <subcellularLocation>
        <location evidence="1">Cell membrane</location>
        <topology evidence="1">Multi-pass membrane protein</topology>
    </subcellularLocation>
    <subcellularLocation>
        <location evidence="7">Membrane</location>
        <topology evidence="7">Multi-pass membrane protein</topology>
    </subcellularLocation>
</comment>
<evidence type="ECO:0000256" key="6">
    <source>
        <dbReference type="ARBA" id="ARBA00023136"/>
    </source>
</evidence>
<dbReference type="PANTHER" id="PTHR42682">
    <property type="entry name" value="HYDROGENASE-4 COMPONENT F"/>
    <property type="match status" value="1"/>
</dbReference>
<evidence type="ECO:0000259" key="9">
    <source>
        <dbReference type="Pfam" id="PF00361"/>
    </source>
</evidence>
<dbReference type="PRINTS" id="PR01434">
    <property type="entry name" value="NADHDHGNASE5"/>
</dbReference>
<evidence type="ECO:0000313" key="10">
    <source>
        <dbReference type="EMBL" id="PIP19481.1"/>
    </source>
</evidence>
<evidence type="ECO:0000256" key="5">
    <source>
        <dbReference type="ARBA" id="ARBA00023002"/>
    </source>
</evidence>
<dbReference type="GO" id="GO:0005886">
    <property type="term" value="C:plasma membrane"/>
    <property type="evidence" value="ECO:0007669"/>
    <property type="project" value="UniProtKB-SubCell"/>
</dbReference>
<keyword evidence="5" id="KW-0560">Oxidoreductase</keyword>
<dbReference type="InterPro" id="IPR052175">
    <property type="entry name" value="ComplexI-like_HydComp"/>
</dbReference>
<feature type="domain" description="NADH:quinone oxidoreductase/Mrp antiporter transmembrane" evidence="9">
    <location>
        <begin position="117"/>
        <end position="384"/>
    </location>
</feature>
<evidence type="ECO:0000256" key="1">
    <source>
        <dbReference type="ARBA" id="ARBA00004651"/>
    </source>
</evidence>
<feature type="transmembrane region" description="Helical" evidence="8">
    <location>
        <begin position="190"/>
        <end position="210"/>
    </location>
</feature>
<feature type="transmembrane region" description="Helical" evidence="8">
    <location>
        <begin position="36"/>
        <end position="56"/>
    </location>
</feature>
<keyword evidence="2" id="KW-1003">Cell membrane</keyword>
<dbReference type="InterPro" id="IPR001750">
    <property type="entry name" value="ND/Mrp_TM"/>
</dbReference>
<dbReference type="Pfam" id="PF00361">
    <property type="entry name" value="Proton_antipo_M"/>
    <property type="match status" value="1"/>
</dbReference>
<name>A0A2G9YLU9_9BACT</name>
<proteinExistence type="predicted"/>
<feature type="transmembrane region" description="Helical" evidence="8">
    <location>
        <begin position="150"/>
        <end position="170"/>
    </location>
</feature>
<feature type="transmembrane region" description="Helical" evidence="8">
    <location>
        <begin position="349"/>
        <end position="370"/>
    </location>
</feature>
<dbReference type="Proteomes" id="UP000231292">
    <property type="component" value="Unassembled WGS sequence"/>
</dbReference>
<feature type="transmembrane region" description="Helical" evidence="8">
    <location>
        <begin position="6"/>
        <end position="24"/>
    </location>
</feature>